<evidence type="ECO:0000313" key="2">
    <source>
        <dbReference type="Proteomes" id="UP000009168"/>
    </source>
</evidence>
<name>W7X8K2_TETTS</name>
<dbReference type="InParanoid" id="W7X8K2"/>
<reference evidence="2" key="1">
    <citation type="journal article" date="2006" name="PLoS Biol.">
        <title>Macronuclear genome sequence of the ciliate Tetrahymena thermophila, a model eukaryote.</title>
        <authorList>
            <person name="Eisen J.A."/>
            <person name="Coyne R.S."/>
            <person name="Wu M."/>
            <person name="Wu D."/>
            <person name="Thiagarajan M."/>
            <person name="Wortman J.R."/>
            <person name="Badger J.H."/>
            <person name="Ren Q."/>
            <person name="Amedeo P."/>
            <person name="Jones K.M."/>
            <person name="Tallon L.J."/>
            <person name="Delcher A.L."/>
            <person name="Salzberg S.L."/>
            <person name="Silva J.C."/>
            <person name="Haas B.J."/>
            <person name="Majoros W.H."/>
            <person name="Farzad M."/>
            <person name="Carlton J.M."/>
            <person name="Smith R.K. Jr."/>
            <person name="Garg J."/>
            <person name="Pearlman R.E."/>
            <person name="Karrer K.M."/>
            <person name="Sun L."/>
            <person name="Manning G."/>
            <person name="Elde N.C."/>
            <person name="Turkewitz A.P."/>
            <person name="Asai D.J."/>
            <person name="Wilkes D.E."/>
            <person name="Wang Y."/>
            <person name="Cai H."/>
            <person name="Collins K."/>
            <person name="Stewart B.A."/>
            <person name="Lee S.R."/>
            <person name="Wilamowska K."/>
            <person name="Weinberg Z."/>
            <person name="Ruzzo W.L."/>
            <person name="Wloga D."/>
            <person name="Gaertig J."/>
            <person name="Frankel J."/>
            <person name="Tsao C.-C."/>
            <person name="Gorovsky M.A."/>
            <person name="Keeling P.J."/>
            <person name="Waller R.F."/>
            <person name="Patron N.J."/>
            <person name="Cherry J.M."/>
            <person name="Stover N.A."/>
            <person name="Krieger C.J."/>
            <person name="del Toro C."/>
            <person name="Ryder H.F."/>
            <person name="Williamson S.C."/>
            <person name="Barbeau R.A."/>
            <person name="Hamilton E.P."/>
            <person name="Orias E."/>
        </authorList>
    </citation>
    <scope>NUCLEOTIDE SEQUENCE [LARGE SCALE GENOMIC DNA]</scope>
    <source>
        <strain evidence="2">SB210</strain>
    </source>
</reference>
<organism evidence="1 2">
    <name type="scientific">Tetrahymena thermophila (strain SB210)</name>
    <dbReference type="NCBI Taxonomy" id="312017"/>
    <lineage>
        <taxon>Eukaryota</taxon>
        <taxon>Sar</taxon>
        <taxon>Alveolata</taxon>
        <taxon>Ciliophora</taxon>
        <taxon>Intramacronucleata</taxon>
        <taxon>Oligohymenophorea</taxon>
        <taxon>Hymenostomatida</taxon>
        <taxon>Tetrahymenina</taxon>
        <taxon>Tetrahymenidae</taxon>
        <taxon>Tetrahymena</taxon>
    </lineage>
</organism>
<dbReference type="AlphaFoldDB" id="W7X8K2"/>
<keyword evidence="2" id="KW-1185">Reference proteome</keyword>
<sequence length="173" mass="19460">MDNDKLKKVPSQVDSKLGSYLIHDENDFIRALAQEINFDDLKQKNINLYVIGCGKINGIKNFSLDTKFPSQLLYVDSERFTYTKLGMMRAETISQISKGKKSKDTKSSFCGGLCWSICKMISKEKQGDVYQLGGTYIFETDGKITYSFVDESSNGHVSSTEITDLVEKYGQNA</sequence>
<dbReference type="PANTHER" id="PTHR28630:SF3">
    <property type="entry name" value="PEROXIREDOXIN-LIKE 2C"/>
    <property type="match status" value="1"/>
</dbReference>
<dbReference type="Gene3D" id="3.40.30.10">
    <property type="entry name" value="Glutaredoxin"/>
    <property type="match status" value="1"/>
</dbReference>
<dbReference type="InterPro" id="IPR018247">
    <property type="entry name" value="EF_Hand_1_Ca_BS"/>
</dbReference>
<gene>
    <name evidence="1" type="ORF">TTHERM_000717999</name>
</gene>
<dbReference type="OrthoDB" id="40334at2759"/>
<dbReference type="EMBL" id="GG662649">
    <property type="protein sequence ID" value="EWS73682.1"/>
    <property type="molecule type" value="Genomic_DNA"/>
</dbReference>
<evidence type="ECO:0000313" key="1">
    <source>
        <dbReference type="EMBL" id="EWS73682.1"/>
    </source>
</evidence>
<protein>
    <submittedName>
        <fullName evidence="1">DHHC zinc finger protein</fullName>
    </submittedName>
</protein>
<dbReference type="RefSeq" id="XP_012653812.1">
    <property type="nucleotide sequence ID" value="XM_012798358.1"/>
</dbReference>
<dbReference type="KEGG" id="tet:TTHERM_000717999"/>
<accession>W7X8K2</accession>
<dbReference type="GeneID" id="24440372"/>
<dbReference type="Proteomes" id="UP000009168">
    <property type="component" value="Unassembled WGS sequence"/>
</dbReference>
<proteinExistence type="predicted"/>
<dbReference type="Pfam" id="PF13911">
    <property type="entry name" value="AhpC-TSA_2"/>
    <property type="match status" value="1"/>
</dbReference>
<dbReference type="PROSITE" id="PS00018">
    <property type="entry name" value="EF_HAND_1"/>
    <property type="match status" value="1"/>
</dbReference>
<dbReference type="InterPro" id="IPR032801">
    <property type="entry name" value="PXL2A/B/C"/>
</dbReference>
<dbReference type="PANTHER" id="PTHR28630">
    <property type="match status" value="1"/>
</dbReference>